<feature type="domain" description="SmORF-like" evidence="2">
    <location>
        <begin position="28"/>
        <end position="103"/>
    </location>
</feature>
<dbReference type="EMBL" id="AK442456">
    <property type="protein sequence ID" value="BAN66250.1"/>
    <property type="molecule type" value="mRNA"/>
</dbReference>
<proteinExistence type="evidence at transcript level"/>
<sequence length="371" mass="42952">MAAVPYLGHNKNCVQQLAISLPTNFTKMVAFNMLWKLCVVVAFGLSATVTSTDVALEQPRELLDSGFFQENDKPSTKLPEVEEPPMYSVDWYLLPKAENRACLLEKLPFDMAKNVPEDCDEPIDAALEKRIRKFFSLRGLIFTSMSSYPGLETNNVDQPNKASFVSRLFGKKGEHDTKPHEIPQPINTETEENTDPEEPPRYSVEWHLLPKQENRAELLHFLPWYISISVPKDCNEPIGPYLEKRIRKYFSLNIVDWFLLPFPENRAALRKALPSDIAKDVPEDYNKRMWSGLEEYIQKFFALYAATWYMLPEPESRNALRYVLPKDLADKVPEDCNEPIETEVEKRVRKYISEAFQQQRLHYSWSYAGSS</sequence>
<dbReference type="Pfam" id="PF23503">
    <property type="entry name" value="Microp_apicomplexa_5"/>
    <property type="match status" value="2"/>
</dbReference>
<feature type="domain" description="SmORF-like" evidence="2">
    <location>
        <begin position="157"/>
        <end position="218"/>
    </location>
</feature>
<dbReference type="InterPro" id="IPR056315">
    <property type="entry name" value="SmORF-like_dom_apicomplexa"/>
</dbReference>
<evidence type="ECO:0000256" key="1">
    <source>
        <dbReference type="SAM" id="MobiDB-lite"/>
    </source>
</evidence>
<accession>S6CB69</accession>
<feature type="region of interest" description="Disordered" evidence="1">
    <location>
        <begin position="172"/>
        <end position="200"/>
    </location>
</feature>
<evidence type="ECO:0000313" key="3">
    <source>
        <dbReference type="EMBL" id="BAN66250.1"/>
    </source>
</evidence>
<feature type="compositionally biased region" description="Basic and acidic residues" evidence="1">
    <location>
        <begin position="172"/>
        <end position="181"/>
    </location>
</feature>
<dbReference type="VEuPathDB" id="PiroplasmaDB:BBOV_I001420"/>
<gene>
    <name evidence="3" type="primary">BBOV_I001420</name>
</gene>
<dbReference type="AlphaFoldDB" id="S6CB69"/>
<name>S6CB69_BABBO</name>
<evidence type="ECO:0000259" key="2">
    <source>
        <dbReference type="Pfam" id="PF23503"/>
    </source>
</evidence>
<reference evidence="3" key="1">
    <citation type="journal article" date="2014" name="BMC Genomics">
        <title>The Babesia bovis gene and promoter model: an update from full-length EST analysis.</title>
        <authorList>
            <person name="Yamagishi J."/>
            <person name="Wakaguri H."/>
            <person name="Yokoyama N."/>
            <person name="Yamashita R."/>
            <person name="Suzuki Y."/>
            <person name="Xuan X."/>
            <person name="Igarashi I."/>
        </authorList>
    </citation>
    <scope>NUCLEOTIDE SEQUENCE</scope>
    <source>
        <strain evidence="3">Texas</strain>
    </source>
</reference>
<organism evidence="3">
    <name type="scientific">Babesia bovis</name>
    <dbReference type="NCBI Taxonomy" id="5865"/>
    <lineage>
        <taxon>Eukaryota</taxon>
        <taxon>Sar</taxon>
        <taxon>Alveolata</taxon>
        <taxon>Apicomplexa</taxon>
        <taxon>Aconoidasida</taxon>
        <taxon>Piroplasmida</taxon>
        <taxon>Babesiidae</taxon>
        <taxon>Babesia</taxon>
    </lineage>
</organism>
<protein>
    <submittedName>
        <fullName evidence="3">Small open reading frame</fullName>
    </submittedName>
</protein>